<dbReference type="RefSeq" id="WP_128250451.1">
    <property type="nucleotide sequence ID" value="NZ_CP034951.1"/>
</dbReference>
<keyword evidence="1" id="KW-0732">Signal</keyword>
<organism evidence="2 3">
    <name type="scientific">Aequorivita ciconiae</name>
    <dbReference type="NCBI Taxonomy" id="2494375"/>
    <lineage>
        <taxon>Bacteria</taxon>
        <taxon>Pseudomonadati</taxon>
        <taxon>Bacteroidota</taxon>
        <taxon>Flavobacteriia</taxon>
        <taxon>Flavobacteriales</taxon>
        <taxon>Flavobacteriaceae</taxon>
        <taxon>Aequorivita</taxon>
    </lineage>
</organism>
<gene>
    <name evidence="2" type="ORF">EI546_10250</name>
</gene>
<evidence type="ECO:0000256" key="1">
    <source>
        <dbReference type="SAM" id="SignalP"/>
    </source>
</evidence>
<dbReference type="EMBL" id="CP034951">
    <property type="protein sequence ID" value="QAA82077.1"/>
    <property type="molecule type" value="Genomic_DNA"/>
</dbReference>
<evidence type="ECO:0000313" key="2">
    <source>
        <dbReference type="EMBL" id="QAA82077.1"/>
    </source>
</evidence>
<dbReference type="SUPFAM" id="SSF52075">
    <property type="entry name" value="Outer arm dynein light chain 1"/>
    <property type="match status" value="1"/>
</dbReference>
<dbReference type="Proteomes" id="UP000285517">
    <property type="component" value="Chromosome"/>
</dbReference>
<sequence>MKSSLFLLFLIFFLSAESQIVNIPDANFKNALVNENVVDIDGNGSGDADADLNNDGEIQISEALAVLRLIVENRNIASLVGIEEFLNLQKLRCEKNQIQSLEITNLTQLEQLTCEDNQLSALDITQNSNLAWLKCRTIK</sequence>
<dbReference type="OrthoDB" id="8901262at2"/>
<dbReference type="InterPro" id="IPR032675">
    <property type="entry name" value="LRR_dom_sf"/>
</dbReference>
<feature type="signal peptide" evidence="1">
    <location>
        <begin position="1"/>
        <end position="18"/>
    </location>
</feature>
<evidence type="ECO:0008006" key="4">
    <source>
        <dbReference type="Google" id="ProtNLM"/>
    </source>
</evidence>
<dbReference type="KEGG" id="aev:EI546_10250"/>
<protein>
    <recommendedName>
        <fullName evidence="4">Leucine-rich repeat domain-containing protein</fullName>
    </recommendedName>
</protein>
<proteinExistence type="predicted"/>
<accession>A0A410G477</accession>
<dbReference type="Gene3D" id="3.80.10.10">
    <property type="entry name" value="Ribonuclease Inhibitor"/>
    <property type="match status" value="1"/>
</dbReference>
<reference evidence="2 3" key="1">
    <citation type="submission" date="2019-01" db="EMBL/GenBank/DDBJ databases">
        <title>Complete genome sequencing of Aequorivita sp. H23M31.</title>
        <authorList>
            <person name="Bae J.-W."/>
        </authorList>
    </citation>
    <scope>NUCLEOTIDE SEQUENCE [LARGE SCALE GENOMIC DNA]</scope>
    <source>
        <strain evidence="2 3">H23M31</strain>
    </source>
</reference>
<feature type="chain" id="PRO_5019112527" description="Leucine-rich repeat domain-containing protein" evidence="1">
    <location>
        <begin position="19"/>
        <end position="139"/>
    </location>
</feature>
<evidence type="ECO:0000313" key="3">
    <source>
        <dbReference type="Proteomes" id="UP000285517"/>
    </source>
</evidence>
<keyword evidence="3" id="KW-1185">Reference proteome</keyword>
<name>A0A410G477_9FLAO</name>
<dbReference type="AlphaFoldDB" id="A0A410G477"/>